<evidence type="ECO:0000256" key="2">
    <source>
        <dbReference type="ARBA" id="ARBA00022737"/>
    </source>
</evidence>
<feature type="transmembrane region" description="Helical" evidence="4">
    <location>
        <begin position="353"/>
        <end position="372"/>
    </location>
</feature>
<dbReference type="STRING" id="930990.A0A067MJM9"/>
<dbReference type="PROSITE" id="PS50294">
    <property type="entry name" value="WD_REPEATS_REGION"/>
    <property type="match status" value="1"/>
</dbReference>
<dbReference type="Pfam" id="PF00400">
    <property type="entry name" value="WD40"/>
    <property type="match status" value="1"/>
</dbReference>
<name>A0A067MJM9_BOTB1</name>
<evidence type="ECO:0000256" key="3">
    <source>
        <dbReference type="PROSITE-ProRule" id="PRU00221"/>
    </source>
</evidence>
<dbReference type="OrthoDB" id="3238562at2759"/>
<dbReference type="SMART" id="SM00320">
    <property type="entry name" value="WD40"/>
    <property type="match status" value="4"/>
</dbReference>
<keyword evidence="1 3" id="KW-0853">WD repeat</keyword>
<protein>
    <submittedName>
        <fullName evidence="5">Uncharacterized protein</fullName>
    </submittedName>
</protein>
<gene>
    <name evidence="5" type="ORF">BOTBODRAFT_43867</name>
</gene>
<dbReference type="InterPro" id="IPR036322">
    <property type="entry name" value="WD40_repeat_dom_sf"/>
</dbReference>
<dbReference type="InParanoid" id="A0A067MJM9"/>
<keyword evidence="4" id="KW-1133">Transmembrane helix</keyword>
<evidence type="ECO:0000313" key="6">
    <source>
        <dbReference type="Proteomes" id="UP000027195"/>
    </source>
</evidence>
<keyword evidence="6" id="KW-1185">Reference proteome</keyword>
<dbReference type="PANTHER" id="PTHR19857:SF8">
    <property type="entry name" value="ANGIO-ASSOCIATED MIGRATORY CELL PROTEIN"/>
    <property type="match status" value="1"/>
</dbReference>
<dbReference type="InterPro" id="IPR015943">
    <property type="entry name" value="WD40/YVTN_repeat-like_dom_sf"/>
</dbReference>
<keyword evidence="4" id="KW-0812">Transmembrane</keyword>
<keyword evidence="2" id="KW-0677">Repeat</keyword>
<dbReference type="PANTHER" id="PTHR19857">
    <property type="entry name" value="MITOCHONDRIAL DIVISION PROTEIN 1-RELATED"/>
    <property type="match status" value="1"/>
</dbReference>
<dbReference type="HOGENOM" id="CLU_496943_0_0_1"/>
<dbReference type="AlphaFoldDB" id="A0A067MJM9"/>
<accession>A0A067MJM9</accession>
<evidence type="ECO:0000313" key="5">
    <source>
        <dbReference type="EMBL" id="KDQ15973.1"/>
    </source>
</evidence>
<dbReference type="Gene3D" id="2.130.10.10">
    <property type="entry name" value="YVTN repeat-like/Quinoprotein amine dehydrogenase"/>
    <property type="match status" value="1"/>
</dbReference>
<dbReference type="PROSITE" id="PS50082">
    <property type="entry name" value="WD_REPEATS_2"/>
    <property type="match status" value="1"/>
</dbReference>
<dbReference type="Proteomes" id="UP000027195">
    <property type="component" value="Unassembled WGS sequence"/>
</dbReference>
<keyword evidence="4" id="KW-0472">Membrane</keyword>
<proteinExistence type="predicted"/>
<organism evidence="5 6">
    <name type="scientific">Botryobasidium botryosum (strain FD-172 SS1)</name>
    <dbReference type="NCBI Taxonomy" id="930990"/>
    <lineage>
        <taxon>Eukaryota</taxon>
        <taxon>Fungi</taxon>
        <taxon>Dikarya</taxon>
        <taxon>Basidiomycota</taxon>
        <taxon>Agaricomycotina</taxon>
        <taxon>Agaricomycetes</taxon>
        <taxon>Cantharellales</taxon>
        <taxon>Botryobasidiaceae</taxon>
        <taxon>Botryobasidium</taxon>
    </lineage>
</organism>
<evidence type="ECO:0000256" key="1">
    <source>
        <dbReference type="ARBA" id="ARBA00022574"/>
    </source>
</evidence>
<dbReference type="EMBL" id="KL198030">
    <property type="protein sequence ID" value="KDQ15973.1"/>
    <property type="molecule type" value="Genomic_DNA"/>
</dbReference>
<feature type="repeat" description="WD" evidence="3">
    <location>
        <begin position="14"/>
        <end position="45"/>
    </location>
</feature>
<feature type="transmembrane region" description="Helical" evidence="4">
    <location>
        <begin position="460"/>
        <end position="479"/>
    </location>
</feature>
<evidence type="ECO:0000256" key="4">
    <source>
        <dbReference type="SAM" id="Phobius"/>
    </source>
</evidence>
<dbReference type="SUPFAM" id="SSF50978">
    <property type="entry name" value="WD40 repeat-like"/>
    <property type="match status" value="1"/>
</dbReference>
<reference evidence="6" key="1">
    <citation type="journal article" date="2014" name="Proc. Natl. Acad. Sci. U.S.A.">
        <title>Extensive sampling of basidiomycete genomes demonstrates inadequacy of the white-rot/brown-rot paradigm for wood decay fungi.</title>
        <authorList>
            <person name="Riley R."/>
            <person name="Salamov A.A."/>
            <person name="Brown D.W."/>
            <person name="Nagy L.G."/>
            <person name="Floudas D."/>
            <person name="Held B.W."/>
            <person name="Levasseur A."/>
            <person name="Lombard V."/>
            <person name="Morin E."/>
            <person name="Otillar R."/>
            <person name="Lindquist E.A."/>
            <person name="Sun H."/>
            <person name="LaButti K.M."/>
            <person name="Schmutz J."/>
            <person name="Jabbour D."/>
            <person name="Luo H."/>
            <person name="Baker S.E."/>
            <person name="Pisabarro A.G."/>
            <person name="Walton J.D."/>
            <person name="Blanchette R.A."/>
            <person name="Henrissat B."/>
            <person name="Martin F."/>
            <person name="Cullen D."/>
            <person name="Hibbett D.S."/>
            <person name="Grigoriev I.V."/>
        </authorList>
    </citation>
    <scope>NUCLEOTIDE SEQUENCE [LARGE SCALE GENOMIC DNA]</scope>
    <source>
        <strain evidence="6">FD-172 SS1</strain>
    </source>
</reference>
<dbReference type="InterPro" id="IPR051179">
    <property type="entry name" value="WD_repeat_multifunction"/>
</dbReference>
<dbReference type="InterPro" id="IPR001680">
    <property type="entry name" value="WD40_rpt"/>
</dbReference>
<sequence length="504" mass="55284">MHPAQNYVCRRILRSRHANSINSLAFSRDGAYLASGGQDGKLSVWCGDDGEYVCGISYDKPLQALLWHPRVDFVLISGYADGSVVWSRFSPIQGDPRLFRKLIAFDTPVDALAFDSKNDRLAVGSGAVIKIYKRQLVTGIYKQAAVYKHQGDVNLHSLAFIEDGARLIGSFVQNLFVCWDPSSMDTLWSRATATKIGSSDVSPDASHIVSSNLRDGFELYGLASSLAASSSSLKAPTQVGMPLPALFVHDGGAVLGGSSSGNFPLWDLESSSVLQALPHDYAGTTQALAAYSHRELNVWRIATATSDSGLRNSIRIWQAGTPSPVAPSPQSLRLRRARERSYFQILRDGGSPALAELIVAAIVLLGLYNFCFPRGLFNNPGSQPPVITYAGAPATTCYNPSVPPTFQCTTSECSDLRSHAYQSHHLPRSLDGADAQKVKIGLARYLHTIGEGLKFALRRALFYFYASITSLQYLLFRVWELMGYLFLRVYTMEEEVRAWVHLAD</sequence>